<dbReference type="AlphaFoldDB" id="A0A450WCJ9"/>
<gene>
    <name evidence="2" type="ORF">BECKLPF1236A_GA0070988_101135</name>
</gene>
<name>A0A450WCJ9_9GAMM</name>
<dbReference type="EMBL" id="CAADFM010000113">
    <property type="protein sequence ID" value="VFK14757.1"/>
    <property type="molecule type" value="Genomic_DNA"/>
</dbReference>
<keyword evidence="1" id="KW-0472">Membrane</keyword>
<keyword evidence="1" id="KW-1133">Transmembrane helix</keyword>
<feature type="transmembrane region" description="Helical" evidence="1">
    <location>
        <begin position="6"/>
        <end position="31"/>
    </location>
</feature>
<reference evidence="2" key="1">
    <citation type="submission" date="2019-02" db="EMBL/GenBank/DDBJ databases">
        <authorList>
            <person name="Gruber-Vodicka R. H."/>
            <person name="Seah K. B. B."/>
        </authorList>
    </citation>
    <scope>NUCLEOTIDE SEQUENCE</scope>
    <source>
        <strain evidence="2">BECK_S312</strain>
    </source>
</reference>
<sequence length="100" mass="10820">MIYSKFLFTAIFGTIHMITVNISDLGSNLLAYSKRAQQGNRIEAASKNVSLATVGSPTNPGNRDTTHPDNVARARLRELAETAVIRDVVSPTGESWGAME</sequence>
<proteinExistence type="predicted"/>
<evidence type="ECO:0000256" key="1">
    <source>
        <dbReference type="SAM" id="Phobius"/>
    </source>
</evidence>
<accession>A0A450WCJ9</accession>
<organism evidence="2">
    <name type="scientific">Candidatus Kentrum sp. LPFa</name>
    <dbReference type="NCBI Taxonomy" id="2126335"/>
    <lineage>
        <taxon>Bacteria</taxon>
        <taxon>Pseudomonadati</taxon>
        <taxon>Pseudomonadota</taxon>
        <taxon>Gammaproteobacteria</taxon>
        <taxon>Candidatus Kentrum</taxon>
    </lineage>
</organism>
<evidence type="ECO:0000313" key="2">
    <source>
        <dbReference type="EMBL" id="VFK14757.1"/>
    </source>
</evidence>
<protein>
    <submittedName>
        <fullName evidence="2">Uncharacterized protein</fullName>
    </submittedName>
</protein>
<keyword evidence="1" id="KW-0812">Transmembrane</keyword>